<dbReference type="CDD" id="cd17949">
    <property type="entry name" value="DEADc_DDX31"/>
    <property type="match status" value="1"/>
</dbReference>
<feature type="region of interest" description="Disordered" evidence="11">
    <location>
        <begin position="371"/>
        <end position="390"/>
    </location>
</feature>
<comment type="domain">
    <text evidence="10">The Q motif is unique to and characteristic of the DEAD box family of RNA helicases and controls ATP binding and hydrolysis.</text>
</comment>
<comment type="function">
    <text evidence="10">RNA helicase.</text>
</comment>
<keyword evidence="2" id="KW-0690">Ribosome biogenesis</keyword>
<dbReference type="EMBL" id="CP115611">
    <property type="protein sequence ID" value="WBW71848.1"/>
    <property type="molecule type" value="Genomic_DNA"/>
</dbReference>
<dbReference type="GO" id="GO:0016787">
    <property type="term" value="F:hydrolase activity"/>
    <property type="evidence" value="ECO:0007669"/>
    <property type="project" value="UniProtKB-KW"/>
</dbReference>
<comment type="subcellular location">
    <subcellularLocation>
        <location evidence="1">Nucleus</location>
        <location evidence="1">Nucleolus</location>
    </subcellularLocation>
</comment>
<evidence type="ECO:0000256" key="1">
    <source>
        <dbReference type="ARBA" id="ARBA00004604"/>
    </source>
</evidence>
<dbReference type="SMART" id="SM00487">
    <property type="entry name" value="DEXDc"/>
    <property type="match status" value="1"/>
</dbReference>
<dbReference type="KEGG" id="som:SOMG_01484"/>
<sequence length="727" mass="81125">MAEESLLLNFVTDEPSSSVNRVNSGGRWKDRVKDKKDQKRKAATSLPTTDHSPAVNNQIKVQRKENIPSMNESKRRKPTPNSGFNPPSVAKPVKHDNTFVSSLFTGDSKEHLSSTHHDAEDQNQNMFDTQNQEAPSNAPMSTTTFAGVQLDSQLASHLGEKMNITAPTDIQNSCLPALLNGNDRDAFIEAETGSGKTLAYLLPIIQRLIRLPPTKRSRTSGLFAVIVAPTRELCQQIYTVANNLTNNRLAHWIVSCNVIGGEKKKSEKSRIRKGVNILIGTPGRLADHIENTEVLDLSQVRWVVLDEGDRLMDMGFEETITKILKYLDSQNSPYPLGDSMPSRKVNVLCSATIKDTVKQLSQSALKDAMYLRSSSSSTDENEDQKTHKSSAPAQLLQRYCVIPPKLRLVSLASVLRSNLKDNQRIIVFLSCADSVNFHFEAFRRRKAESENELEEKEDETKNIPTSSEQAVDTAYRLNNKAKVYRLHGSLSQQTRTATLSQFSSEKNNFPRILLCTDVASRGLDLPNIDLVVQYDAPFSTDDYLHRIGRTARAGHSGAAFMFLLPKEIEYINLLRANVKVNISEQPNGPSSILSSGFSVPGSRAKSELEWQDQATEWQLELERMILEDPDLKEVAKKAFSSYVRAYATHLSSERSIFNMRDLHLGHIAKSFALREAPGKMSNNSNSKQKGGTASARPKQRKDNSPAAISARMQKKAMEHYSFEHNIG</sequence>
<evidence type="ECO:0000259" key="13">
    <source>
        <dbReference type="PROSITE" id="PS51194"/>
    </source>
</evidence>
<dbReference type="Pfam" id="PF00271">
    <property type="entry name" value="Helicase_C"/>
    <property type="match status" value="1"/>
</dbReference>
<dbReference type="GO" id="GO:0006364">
    <property type="term" value="P:rRNA processing"/>
    <property type="evidence" value="ECO:0007669"/>
    <property type="project" value="UniProtKB-KW"/>
</dbReference>
<comment type="similarity">
    <text evidence="10">Belongs to the DEAD box helicase family.</text>
</comment>
<feature type="region of interest" description="Disordered" evidence="11">
    <location>
        <begin position="677"/>
        <end position="714"/>
    </location>
</feature>
<dbReference type="Proteomes" id="UP001212411">
    <property type="component" value="Chromosome 1"/>
</dbReference>
<proteinExistence type="inferred from homology"/>
<keyword evidence="6 10" id="KW-0347">Helicase</keyword>
<dbReference type="GO" id="GO:0005524">
    <property type="term" value="F:ATP binding"/>
    <property type="evidence" value="ECO:0007669"/>
    <property type="project" value="UniProtKB-UniRule"/>
</dbReference>
<name>A0AAE9W9I5_9SCHI</name>
<evidence type="ECO:0000256" key="9">
    <source>
        <dbReference type="ARBA" id="ARBA00023242"/>
    </source>
</evidence>
<protein>
    <recommendedName>
        <fullName evidence="10">ATP-dependent RNA helicase</fullName>
        <ecNumber evidence="10">3.6.4.13</ecNumber>
    </recommendedName>
</protein>
<keyword evidence="9" id="KW-0539">Nucleus</keyword>
<evidence type="ECO:0000256" key="6">
    <source>
        <dbReference type="ARBA" id="ARBA00022806"/>
    </source>
</evidence>
<evidence type="ECO:0000256" key="3">
    <source>
        <dbReference type="ARBA" id="ARBA00022552"/>
    </source>
</evidence>
<evidence type="ECO:0000256" key="7">
    <source>
        <dbReference type="ARBA" id="ARBA00022840"/>
    </source>
</evidence>
<dbReference type="GO" id="GO:0003724">
    <property type="term" value="F:RNA helicase activity"/>
    <property type="evidence" value="ECO:0007669"/>
    <property type="project" value="UniProtKB-EC"/>
</dbReference>
<evidence type="ECO:0000256" key="5">
    <source>
        <dbReference type="ARBA" id="ARBA00022801"/>
    </source>
</evidence>
<dbReference type="SUPFAM" id="SSF52540">
    <property type="entry name" value="P-loop containing nucleoside triphosphate hydrolases"/>
    <property type="match status" value="1"/>
</dbReference>
<dbReference type="Pfam" id="PF13959">
    <property type="entry name" value="CTE_SPB4"/>
    <property type="match status" value="1"/>
</dbReference>
<dbReference type="PANTHER" id="PTHR24031">
    <property type="entry name" value="RNA HELICASE"/>
    <property type="match status" value="1"/>
</dbReference>
<dbReference type="SMART" id="SM00490">
    <property type="entry name" value="HELICc"/>
    <property type="match status" value="1"/>
</dbReference>
<feature type="region of interest" description="Disordered" evidence="11">
    <location>
        <begin position="448"/>
        <end position="469"/>
    </location>
</feature>
<accession>A0AAE9W9I5</accession>
<feature type="compositionally biased region" description="Basic and acidic residues" evidence="11">
    <location>
        <begin position="27"/>
        <end position="37"/>
    </location>
</feature>
<feature type="region of interest" description="Disordered" evidence="11">
    <location>
        <begin position="1"/>
        <end position="95"/>
    </location>
</feature>
<reference evidence="14 15" key="1">
    <citation type="journal article" date="2023" name="G3 (Bethesda)">
        <title>A high-quality reference genome for the fission yeast Schizosaccharomyces osmophilus.</title>
        <authorList>
            <person name="Jia G.S."/>
            <person name="Zhang W.C."/>
            <person name="Liang Y."/>
            <person name="Liu X.H."/>
            <person name="Rhind N."/>
            <person name="Pidoux A."/>
            <person name="Brysch-Herzberg M."/>
            <person name="Du L.L."/>
        </authorList>
    </citation>
    <scope>NUCLEOTIDE SEQUENCE [LARGE SCALE GENOMIC DNA]</scope>
    <source>
        <strain evidence="14 15">CBS 15793</strain>
    </source>
</reference>
<comment type="catalytic activity">
    <reaction evidence="10">
        <text>ATP + H2O = ADP + phosphate + H(+)</text>
        <dbReference type="Rhea" id="RHEA:13065"/>
        <dbReference type="ChEBI" id="CHEBI:15377"/>
        <dbReference type="ChEBI" id="CHEBI:15378"/>
        <dbReference type="ChEBI" id="CHEBI:30616"/>
        <dbReference type="ChEBI" id="CHEBI:43474"/>
        <dbReference type="ChEBI" id="CHEBI:456216"/>
        <dbReference type="EC" id="3.6.4.13"/>
    </reaction>
</comment>
<feature type="domain" description="Helicase ATP-binding" evidence="12">
    <location>
        <begin position="177"/>
        <end position="371"/>
    </location>
</feature>
<dbReference type="InterPro" id="IPR001650">
    <property type="entry name" value="Helicase_C-like"/>
</dbReference>
<dbReference type="GO" id="GO:0005730">
    <property type="term" value="C:nucleolus"/>
    <property type="evidence" value="ECO:0007669"/>
    <property type="project" value="UniProtKB-SubCell"/>
</dbReference>
<keyword evidence="5 10" id="KW-0378">Hydrolase</keyword>
<evidence type="ECO:0000313" key="14">
    <source>
        <dbReference type="EMBL" id="WBW71848.1"/>
    </source>
</evidence>
<dbReference type="GeneID" id="80874966"/>
<organism evidence="14 15">
    <name type="scientific">Schizosaccharomyces osmophilus</name>
    <dbReference type="NCBI Taxonomy" id="2545709"/>
    <lineage>
        <taxon>Eukaryota</taxon>
        <taxon>Fungi</taxon>
        <taxon>Dikarya</taxon>
        <taxon>Ascomycota</taxon>
        <taxon>Taphrinomycotina</taxon>
        <taxon>Schizosaccharomycetes</taxon>
        <taxon>Schizosaccharomycetales</taxon>
        <taxon>Schizosaccharomycetaceae</taxon>
        <taxon>Schizosaccharomyces</taxon>
    </lineage>
</organism>
<keyword evidence="7 10" id="KW-0067">ATP-binding</keyword>
<feature type="compositionally biased region" description="Polar residues" evidence="11">
    <location>
        <begin position="45"/>
        <end position="60"/>
    </location>
</feature>
<dbReference type="Gene3D" id="3.40.50.300">
    <property type="entry name" value="P-loop containing nucleotide triphosphate hydrolases"/>
    <property type="match status" value="2"/>
</dbReference>
<dbReference type="CDD" id="cd18787">
    <property type="entry name" value="SF2_C_DEAD"/>
    <property type="match status" value="1"/>
</dbReference>
<dbReference type="InterPro" id="IPR014001">
    <property type="entry name" value="Helicase_ATP-bd"/>
</dbReference>
<dbReference type="SMART" id="SM01178">
    <property type="entry name" value="DUF4217"/>
    <property type="match status" value="1"/>
</dbReference>
<dbReference type="InterPro" id="IPR011545">
    <property type="entry name" value="DEAD/DEAH_box_helicase_dom"/>
</dbReference>
<dbReference type="AlphaFoldDB" id="A0AAE9W9I5"/>
<evidence type="ECO:0000259" key="12">
    <source>
        <dbReference type="PROSITE" id="PS51192"/>
    </source>
</evidence>
<evidence type="ECO:0000256" key="4">
    <source>
        <dbReference type="ARBA" id="ARBA00022741"/>
    </source>
</evidence>
<gene>
    <name evidence="14" type="primary">dbp7</name>
    <name evidence="14" type="ORF">SOMG_01484</name>
</gene>
<evidence type="ECO:0000256" key="2">
    <source>
        <dbReference type="ARBA" id="ARBA00022517"/>
    </source>
</evidence>
<dbReference type="PROSITE" id="PS51192">
    <property type="entry name" value="HELICASE_ATP_BIND_1"/>
    <property type="match status" value="1"/>
</dbReference>
<dbReference type="GO" id="GO:0003723">
    <property type="term" value="F:RNA binding"/>
    <property type="evidence" value="ECO:0007669"/>
    <property type="project" value="UniProtKB-UniRule"/>
</dbReference>
<dbReference type="RefSeq" id="XP_056036091.1">
    <property type="nucleotide sequence ID" value="XM_056180277.1"/>
</dbReference>
<evidence type="ECO:0000256" key="8">
    <source>
        <dbReference type="ARBA" id="ARBA00022884"/>
    </source>
</evidence>
<feature type="compositionally biased region" description="Polar residues" evidence="11">
    <location>
        <begin position="14"/>
        <end position="23"/>
    </location>
</feature>
<dbReference type="Pfam" id="PF00270">
    <property type="entry name" value="DEAD"/>
    <property type="match status" value="1"/>
</dbReference>
<evidence type="ECO:0000256" key="10">
    <source>
        <dbReference type="RuleBase" id="RU365068"/>
    </source>
</evidence>
<feature type="domain" description="Helicase C-terminal" evidence="13">
    <location>
        <begin position="452"/>
        <end position="593"/>
    </location>
</feature>
<keyword evidence="3" id="KW-0698">rRNA processing</keyword>
<evidence type="ECO:0000256" key="11">
    <source>
        <dbReference type="SAM" id="MobiDB-lite"/>
    </source>
</evidence>
<dbReference type="EC" id="3.6.4.13" evidence="10"/>
<keyword evidence="4 10" id="KW-0547">Nucleotide-binding</keyword>
<dbReference type="PROSITE" id="PS51194">
    <property type="entry name" value="HELICASE_CTER"/>
    <property type="match status" value="1"/>
</dbReference>
<dbReference type="InterPro" id="IPR025313">
    <property type="entry name" value="SPB4-like_CTE"/>
</dbReference>
<keyword evidence="15" id="KW-1185">Reference proteome</keyword>
<dbReference type="InterPro" id="IPR027417">
    <property type="entry name" value="P-loop_NTPase"/>
</dbReference>
<evidence type="ECO:0000313" key="15">
    <source>
        <dbReference type="Proteomes" id="UP001212411"/>
    </source>
</evidence>
<feature type="compositionally biased region" description="Polar residues" evidence="11">
    <location>
        <begin position="680"/>
        <end position="691"/>
    </location>
</feature>
<keyword evidence="8 10" id="KW-0694">RNA-binding</keyword>